<gene>
    <name evidence="1" type="ORF">NUZ5A_10009</name>
</gene>
<dbReference type="Proteomes" id="UP000655759">
    <property type="component" value="Unassembled WGS sequence"/>
</dbReference>
<protein>
    <recommendedName>
        <fullName evidence="3">SnoaL-like domain-containing protein</fullName>
    </recommendedName>
</protein>
<evidence type="ECO:0000313" key="1">
    <source>
        <dbReference type="EMBL" id="CAE6484215.1"/>
    </source>
</evidence>
<reference evidence="1" key="1">
    <citation type="submission" date="2021-02" db="EMBL/GenBank/DDBJ databases">
        <authorList>
            <person name="Han P."/>
        </authorList>
    </citation>
    <scope>NUCLEOTIDE SEQUENCE</scope>
    <source>
        <strain evidence="1">Candidatus Nitrosotenuis uzonensis 5A</strain>
    </source>
</reference>
<sequence>MVNYERNAKRRHICWEGAVFDKYFPEMLSNFEEFHATPEEFLDAGENIVVTGRYEGIPKSSSARFVAKFVYIYIVRNSKITRFRQYTDTKSIQDSLASANTQKNITKL</sequence>
<name>A0A812EVP4_9ARCH</name>
<evidence type="ECO:0000313" key="2">
    <source>
        <dbReference type="Proteomes" id="UP000655759"/>
    </source>
</evidence>
<organism evidence="1 2">
    <name type="scientific">Candidatus Nitrosotenuis uzonensis</name>
    <dbReference type="NCBI Taxonomy" id="1407055"/>
    <lineage>
        <taxon>Archaea</taxon>
        <taxon>Nitrososphaerota</taxon>
        <taxon>Candidatus Nitrosotenuis</taxon>
    </lineage>
</organism>
<evidence type="ECO:0008006" key="3">
    <source>
        <dbReference type="Google" id="ProtNLM"/>
    </source>
</evidence>
<dbReference type="EMBL" id="CAJNAQ010000001">
    <property type="protein sequence ID" value="CAE6484215.1"/>
    <property type="molecule type" value="Genomic_DNA"/>
</dbReference>
<dbReference type="PANTHER" id="PTHR41252:SF1">
    <property type="entry name" value="BLR2505 PROTEIN"/>
    <property type="match status" value="1"/>
</dbReference>
<comment type="caution">
    <text evidence="1">The sequence shown here is derived from an EMBL/GenBank/DDBJ whole genome shotgun (WGS) entry which is preliminary data.</text>
</comment>
<dbReference type="SUPFAM" id="SSF54427">
    <property type="entry name" value="NTF2-like"/>
    <property type="match status" value="1"/>
</dbReference>
<dbReference type="RefSeq" id="WP_239654829.1">
    <property type="nucleotide sequence ID" value="NZ_CAJNAQ010000001.1"/>
</dbReference>
<dbReference type="AlphaFoldDB" id="A0A812EVP4"/>
<accession>A0A812EVP4</accession>
<proteinExistence type="predicted"/>
<dbReference type="Gene3D" id="3.10.450.50">
    <property type="match status" value="1"/>
</dbReference>
<dbReference type="InterPro" id="IPR032710">
    <property type="entry name" value="NTF2-like_dom_sf"/>
</dbReference>
<dbReference type="PANTHER" id="PTHR41252">
    <property type="entry name" value="BLR2505 PROTEIN"/>
    <property type="match status" value="1"/>
</dbReference>